<protein>
    <submittedName>
        <fullName evidence="1">Uncharacterized protein</fullName>
    </submittedName>
</protein>
<gene>
    <name evidence="1" type="ORF">QAD02_002491</name>
</gene>
<organism evidence="1 2">
    <name type="scientific">Eretmocerus hayati</name>
    <dbReference type="NCBI Taxonomy" id="131215"/>
    <lineage>
        <taxon>Eukaryota</taxon>
        <taxon>Metazoa</taxon>
        <taxon>Ecdysozoa</taxon>
        <taxon>Arthropoda</taxon>
        <taxon>Hexapoda</taxon>
        <taxon>Insecta</taxon>
        <taxon>Pterygota</taxon>
        <taxon>Neoptera</taxon>
        <taxon>Endopterygota</taxon>
        <taxon>Hymenoptera</taxon>
        <taxon>Apocrita</taxon>
        <taxon>Proctotrupomorpha</taxon>
        <taxon>Chalcidoidea</taxon>
        <taxon>Aphelinidae</taxon>
        <taxon>Aphelininae</taxon>
        <taxon>Eretmocerus</taxon>
    </lineage>
</organism>
<dbReference type="Proteomes" id="UP001239111">
    <property type="component" value="Chromosome 3"/>
</dbReference>
<keyword evidence="2" id="KW-1185">Reference proteome</keyword>
<sequence>MSRVLRHESRGVNEMAMAAYAKMTLEPKKADRDFPTPGLMPDGSEGCGFEHETAGETNFFECYKVKGITSNSGNSLKIDLSSIEKLLDPGEINDGRGASENRTDHNSDQNDDDDDGYACNGGQNTDRINVNFRAIRRTDLHEVVTRNKSKTCSVVSKKQRYISNSKSVPFGYSIRYE</sequence>
<name>A0ACC2NLY3_9HYME</name>
<proteinExistence type="predicted"/>
<accession>A0ACC2NLY3</accession>
<evidence type="ECO:0000313" key="1">
    <source>
        <dbReference type="EMBL" id="KAJ8671232.1"/>
    </source>
</evidence>
<comment type="caution">
    <text evidence="1">The sequence shown here is derived from an EMBL/GenBank/DDBJ whole genome shotgun (WGS) entry which is preliminary data.</text>
</comment>
<evidence type="ECO:0000313" key="2">
    <source>
        <dbReference type="Proteomes" id="UP001239111"/>
    </source>
</evidence>
<reference evidence="1" key="1">
    <citation type="submission" date="2023-04" db="EMBL/GenBank/DDBJ databases">
        <title>A chromosome-level genome assembly of the parasitoid wasp Eretmocerus hayati.</title>
        <authorList>
            <person name="Zhong Y."/>
            <person name="Liu S."/>
            <person name="Liu Y."/>
        </authorList>
    </citation>
    <scope>NUCLEOTIDE SEQUENCE</scope>
    <source>
        <strain evidence="1">ZJU_SS_LIU_2023</strain>
    </source>
</reference>
<dbReference type="EMBL" id="CM056743">
    <property type="protein sequence ID" value="KAJ8671232.1"/>
    <property type="molecule type" value="Genomic_DNA"/>
</dbReference>